<protein>
    <submittedName>
        <fullName evidence="2">DUF2970 domain-containing protein</fullName>
    </submittedName>
</protein>
<dbReference type="RefSeq" id="WP_340365671.1">
    <property type="nucleotide sequence ID" value="NZ_JBBKZV010000015.1"/>
</dbReference>
<gene>
    <name evidence="2" type="ORF">WKW80_21875</name>
</gene>
<accession>A0ABU8W3M2</accession>
<dbReference type="Pfam" id="PF11174">
    <property type="entry name" value="DUF2970"/>
    <property type="match status" value="1"/>
</dbReference>
<sequence>MSPAVDVEPAKRKGSLLRTVKAVAWGFFGVRKNSASQEDMAKLTPLHIIGVGLVAVALFVVGLIVLVKFVVAP</sequence>
<name>A0ABU8W3M2_9BURK</name>
<organism evidence="2 3">
    <name type="scientific">Variovorax humicola</name>
    <dbReference type="NCBI Taxonomy" id="1769758"/>
    <lineage>
        <taxon>Bacteria</taxon>
        <taxon>Pseudomonadati</taxon>
        <taxon>Pseudomonadota</taxon>
        <taxon>Betaproteobacteria</taxon>
        <taxon>Burkholderiales</taxon>
        <taxon>Comamonadaceae</taxon>
        <taxon>Variovorax</taxon>
    </lineage>
</organism>
<evidence type="ECO:0000313" key="3">
    <source>
        <dbReference type="Proteomes" id="UP001363010"/>
    </source>
</evidence>
<dbReference type="Proteomes" id="UP001363010">
    <property type="component" value="Unassembled WGS sequence"/>
</dbReference>
<keyword evidence="1" id="KW-1133">Transmembrane helix</keyword>
<dbReference type="InterPro" id="IPR021344">
    <property type="entry name" value="DUF2970"/>
</dbReference>
<comment type="caution">
    <text evidence="2">The sequence shown here is derived from an EMBL/GenBank/DDBJ whole genome shotgun (WGS) entry which is preliminary data.</text>
</comment>
<keyword evidence="1" id="KW-0472">Membrane</keyword>
<reference evidence="2 3" key="1">
    <citation type="submission" date="2024-03" db="EMBL/GenBank/DDBJ databases">
        <title>Novel species of the genus Variovorax.</title>
        <authorList>
            <person name="Liu Q."/>
            <person name="Xin Y.-H."/>
        </authorList>
    </citation>
    <scope>NUCLEOTIDE SEQUENCE [LARGE SCALE GENOMIC DNA]</scope>
    <source>
        <strain evidence="2 3">KACC 18501</strain>
    </source>
</reference>
<proteinExistence type="predicted"/>
<evidence type="ECO:0000256" key="1">
    <source>
        <dbReference type="SAM" id="Phobius"/>
    </source>
</evidence>
<keyword evidence="1" id="KW-0812">Transmembrane</keyword>
<feature type="transmembrane region" description="Helical" evidence="1">
    <location>
        <begin position="46"/>
        <end position="71"/>
    </location>
</feature>
<dbReference type="EMBL" id="JBBKZV010000015">
    <property type="protein sequence ID" value="MEJ8824652.1"/>
    <property type="molecule type" value="Genomic_DNA"/>
</dbReference>
<keyword evidence="3" id="KW-1185">Reference proteome</keyword>
<evidence type="ECO:0000313" key="2">
    <source>
        <dbReference type="EMBL" id="MEJ8824652.1"/>
    </source>
</evidence>